<accession>A0A3C1KQE2</accession>
<feature type="non-terminal residue" evidence="1">
    <location>
        <position position="1"/>
    </location>
</feature>
<dbReference type="PANTHER" id="PTHR43876">
    <property type="entry name" value="UBIQUINONE BIOSYNTHESIS MONOOXYGENASE COQ6, MITOCHONDRIAL"/>
    <property type="match status" value="1"/>
</dbReference>
<sequence>LGHVVENAWLGQALLHALRAENRVELLNPARVVDAKPGREGVTLSLDGDGPAALTTALLVVADGADSGLRQRLGVAATEKPYRQHALICNVATAEPHAGCA</sequence>
<dbReference type="PANTHER" id="PTHR43876:SF8">
    <property type="entry name" value="2-OCTAPRENYL-6-METHOXYPHENOL HYDROXYLASE"/>
    <property type="match status" value="1"/>
</dbReference>
<dbReference type="EMBL" id="DMND01000193">
    <property type="protein sequence ID" value="HAN28885.1"/>
    <property type="molecule type" value="Genomic_DNA"/>
</dbReference>
<dbReference type="InterPro" id="IPR051205">
    <property type="entry name" value="UbiH/COQ6_monooxygenase"/>
</dbReference>
<gene>
    <name evidence="1" type="ORF">DCP75_14400</name>
</gene>
<dbReference type="GO" id="GO:0008681">
    <property type="term" value="F:2-octaprenyl-6-methoxyphenol hydroxylase activity"/>
    <property type="evidence" value="ECO:0007669"/>
    <property type="project" value="TreeGrafter"/>
</dbReference>
<evidence type="ECO:0000313" key="1">
    <source>
        <dbReference type="EMBL" id="HAN28885.1"/>
    </source>
</evidence>
<feature type="non-terminal residue" evidence="1">
    <location>
        <position position="101"/>
    </location>
</feature>
<dbReference type="InterPro" id="IPR036188">
    <property type="entry name" value="FAD/NAD-bd_sf"/>
</dbReference>
<comment type="caution">
    <text evidence="1">The sequence shown here is derived from an EMBL/GenBank/DDBJ whole genome shotgun (WGS) entry which is preliminary data.</text>
</comment>
<name>A0A3C1KQE2_9GAMM</name>
<organism evidence="1 2">
    <name type="scientific">Haliea salexigens</name>
    <dbReference type="NCBI Taxonomy" id="287487"/>
    <lineage>
        <taxon>Bacteria</taxon>
        <taxon>Pseudomonadati</taxon>
        <taxon>Pseudomonadota</taxon>
        <taxon>Gammaproteobacteria</taxon>
        <taxon>Cellvibrionales</taxon>
        <taxon>Halieaceae</taxon>
        <taxon>Haliea</taxon>
    </lineage>
</organism>
<dbReference type="Gene3D" id="3.50.50.60">
    <property type="entry name" value="FAD/NAD(P)-binding domain"/>
    <property type="match status" value="1"/>
</dbReference>
<evidence type="ECO:0000313" key="2">
    <source>
        <dbReference type="Proteomes" id="UP000259273"/>
    </source>
</evidence>
<dbReference type="SUPFAM" id="SSF51905">
    <property type="entry name" value="FAD/NAD(P)-binding domain"/>
    <property type="match status" value="1"/>
</dbReference>
<dbReference type="Proteomes" id="UP000259273">
    <property type="component" value="Unassembled WGS sequence"/>
</dbReference>
<dbReference type="AlphaFoldDB" id="A0A3C1KQE2"/>
<protein>
    <submittedName>
        <fullName evidence="1">2-octaprenyl-6-methoxyphenyl hydroxylase</fullName>
    </submittedName>
</protein>
<proteinExistence type="predicted"/>
<reference evidence="1 2" key="1">
    <citation type="journal article" date="2018" name="Nat. Biotechnol.">
        <title>A standardized bacterial taxonomy based on genome phylogeny substantially revises the tree of life.</title>
        <authorList>
            <person name="Parks D.H."/>
            <person name="Chuvochina M."/>
            <person name="Waite D.W."/>
            <person name="Rinke C."/>
            <person name="Skarshewski A."/>
            <person name="Chaumeil P.A."/>
            <person name="Hugenholtz P."/>
        </authorList>
    </citation>
    <scope>NUCLEOTIDE SEQUENCE [LARGE SCALE GENOMIC DNA]</scope>
    <source>
        <strain evidence="1">UBA9158</strain>
    </source>
</reference>